<dbReference type="PRINTS" id="PR00919">
    <property type="entry name" value="THERMOPTASE"/>
</dbReference>
<dbReference type="EMBL" id="MRTF01000012">
    <property type="protein sequence ID" value="OME89012.1"/>
    <property type="molecule type" value="Genomic_DNA"/>
</dbReference>
<dbReference type="PANTHER" id="PTHR34448">
    <property type="entry name" value="AMINOPEPTIDASE"/>
    <property type="match status" value="1"/>
</dbReference>
<dbReference type="InterPro" id="IPR052170">
    <property type="entry name" value="M29_Exopeptidase"/>
</dbReference>
<keyword evidence="7" id="KW-0479">Metal-binding</keyword>
<reference evidence="10 11" key="1">
    <citation type="submission" date="2016-11" db="EMBL/GenBank/DDBJ databases">
        <title>Paenibacillus species isolates.</title>
        <authorList>
            <person name="Beno S.M."/>
        </authorList>
    </citation>
    <scope>NUCLEOTIDE SEQUENCE [LARGE SCALE GENOMIC DNA]</scope>
    <source>
        <strain evidence="10 11">FSL F4-0100</strain>
    </source>
</reference>
<keyword evidence="6" id="KW-0645">Protease</keyword>
<comment type="caution">
    <text evidence="10">The sequence shown here is derived from an EMBL/GenBank/DDBJ whole genome shotgun (WGS) entry which is preliminary data.</text>
</comment>
<evidence type="ECO:0000313" key="11">
    <source>
        <dbReference type="Proteomes" id="UP000187074"/>
    </source>
</evidence>
<evidence type="ECO:0000256" key="1">
    <source>
        <dbReference type="ARBA" id="ARBA00001941"/>
    </source>
</evidence>
<evidence type="ECO:0000256" key="7">
    <source>
        <dbReference type="ARBA" id="ARBA00022723"/>
    </source>
</evidence>
<dbReference type="PANTHER" id="PTHR34448:SF3">
    <property type="entry name" value="AMINOPEPTIDASE AMPS"/>
    <property type="match status" value="1"/>
</dbReference>
<dbReference type="GO" id="GO:0006508">
    <property type="term" value="P:proteolysis"/>
    <property type="evidence" value="ECO:0007669"/>
    <property type="project" value="UniProtKB-KW"/>
</dbReference>
<dbReference type="STRING" id="1401.BK123_29110"/>
<evidence type="ECO:0000256" key="4">
    <source>
        <dbReference type="ARBA" id="ARBA00008236"/>
    </source>
</evidence>
<proteinExistence type="inferred from homology"/>
<dbReference type="SUPFAM" id="SSF144052">
    <property type="entry name" value="Thermophilic metalloprotease-like"/>
    <property type="match status" value="1"/>
</dbReference>
<comment type="cofactor">
    <cofactor evidence="3">
        <name>Zn(2+)</name>
        <dbReference type="ChEBI" id="CHEBI:29105"/>
    </cofactor>
</comment>
<evidence type="ECO:0000256" key="8">
    <source>
        <dbReference type="ARBA" id="ARBA00022801"/>
    </source>
</evidence>
<keyword evidence="5" id="KW-0031">Aminopeptidase</keyword>
<dbReference type="GO" id="GO:0008237">
    <property type="term" value="F:metallopeptidase activity"/>
    <property type="evidence" value="ECO:0007669"/>
    <property type="project" value="UniProtKB-KW"/>
</dbReference>
<accession>A0A1R1ATW3</accession>
<dbReference type="Gene3D" id="3.40.1830.10">
    <property type="entry name" value="Thermophilic metalloprotease (M29)"/>
    <property type="match status" value="1"/>
</dbReference>
<dbReference type="AlphaFoldDB" id="A0A1R1ATW3"/>
<evidence type="ECO:0000256" key="5">
    <source>
        <dbReference type="ARBA" id="ARBA00022438"/>
    </source>
</evidence>
<evidence type="ECO:0000256" key="2">
    <source>
        <dbReference type="ARBA" id="ARBA00001946"/>
    </source>
</evidence>
<keyword evidence="8" id="KW-0378">Hydrolase</keyword>
<dbReference type="GO" id="GO:0004177">
    <property type="term" value="F:aminopeptidase activity"/>
    <property type="evidence" value="ECO:0007669"/>
    <property type="project" value="UniProtKB-KW"/>
</dbReference>
<protein>
    <recommendedName>
        <fullName evidence="12">Aminopeptidase</fullName>
    </recommendedName>
</protein>
<evidence type="ECO:0000256" key="6">
    <source>
        <dbReference type="ARBA" id="ARBA00022670"/>
    </source>
</evidence>
<comment type="similarity">
    <text evidence="4">Belongs to the peptidase M29 family.</text>
</comment>
<dbReference type="Pfam" id="PF02073">
    <property type="entry name" value="Peptidase_M29"/>
    <property type="match status" value="1"/>
</dbReference>
<evidence type="ECO:0000256" key="9">
    <source>
        <dbReference type="ARBA" id="ARBA00023049"/>
    </source>
</evidence>
<dbReference type="Proteomes" id="UP000187074">
    <property type="component" value="Unassembled WGS sequence"/>
</dbReference>
<gene>
    <name evidence="10" type="ORF">BK123_29110</name>
</gene>
<dbReference type="GO" id="GO:0046872">
    <property type="term" value="F:metal ion binding"/>
    <property type="evidence" value="ECO:0007669"/>
    <property type="project" value="UniProtKB-KW"/>
</dbReference>
<comment type="cofactor">
    <cofactor evidence="2">
        <name>Mg(2+)</name>
        <dbReference type="ChEBI" id="CHEBI:18420"/>
    </cofactor>
</comment>
<name>A0A1R1ATW3_PAELA</name>
<dbReference type="InterPro" id="IPR035097">
    <property type="entry name" value="M29_N-terminal"/>
</dbReference>
<keyword evidence="9" id="KW-0482">Metalloprotease</keyword>
<organism evidence="10 11">
    <name type="scientific">Paenibacillus lautus</name>
    <name type="common">Bacillus lautus</name>
    <dbReference type="NCBI Taxonomy" id="1401"/>
    <lineage>
        <taxon>Bacteria</taxon>
        <taxon>Bacillati</taxon>
        <taxon>Bacillota</taxon>
        <taxon>Bacilli</taxon>
        <taxon>Bacillales</taxon>
        <taxon>Paenibacillaceae</taxon>
        <taxon>Paenibacillus</taxon>
    </lineage>
</organism>
<comment type="cofactor">
    <cofactor evidence="1">
        <name>Co(2+)</name>
        <dbReference type="ChEBI" id="CHEBI:48828"/>
    </cofactor>
</comment>
<evidence type="ECO:0008006" key="12">
    <source>
        <dbReference type="Google" id="ProtNLM"/>
    </source>
</evidence>
<evidence type="ECO:0000313" key="10">
    <source>
        <dbReference type="EMBL" id="OME89012.1"/>
    </source>
</evidence>
<sequence length="100" mass="11244">MASLKQQLENYAELAVKVGVNVQPGQTVVVMGPIAAADLIRLITLHVYKAGAHNVHVEYNDDQLPKIKYLHAPEEVFSEYPEWKAKSMEESLPVNQLQFL</sequence>
<evidence type="ECO:0000256" key="3">
    <source>
        <dbReference type="ARBA" id="ARBA00001947"/>
    </source>
</evidence>
<dbReference type="InterPro" id="IPR000787">
    <property type="entry name" value="Peptidase_M29"/>
</dbReference>